<dbReference type="RefSeq" id="WP_307234854.1">
    <property type="nucleotide sequence ID" value="NZ_JAUSUZ010000001.1"/>
</dbReference>
<evidence type="ECO:0000313" key="4">
    <source>
        <dbReference type="EMBL" id="MDQ0363885.1"/>
    </source>
</evidence>
<name>A0AAE4AUL3_9ACTN</name>
<evidence type="ECO:0000313" key="5">
    <source>
        <dbReference type="Proteomes" id="UP001240236"/>
    </source>
</evidence>
<dbReference type="InterPro" id="IPR036736">
    <property type="entry name" value="ACP-like_sf"/>
</dbReference>
<feature type="domain" description="Carrier" evidence="3">
    <location>
        <begin position="7"/>
        <end position="84"/>
    </location>
</feature>
<evidence type="ECO:0000259" key="3">
    <source>
        <dbReference type="PROSITE" id="PS50075"/>
    </source>
</evidence>
<dbReference type="Pfam" id="PF00550">
    <property type="entry name" value="PP-binding"/>
    <property type="match status" value="1"/>
</dbReference>
<sequence>MTDTSTEPAVTIRDWLIERVAFYIEQPAERVDPDTPLLEMGLDSVYALTICGDVEERFGLIVEPTLPWDHPTVNAMAAHLAKELTAR</sequence>
<dbReference type="SUPFAM" id="SSF47336">
    <property type="entry name" value="ACP-like"/>
    <property type="match status" value="1"/>
</dbReference>
<keyword evidence="2" id="KW-0597">Phosphoprotein</keyword>
<dbReference type="AlphaFoldDB" id="A0AAE4AUL3"/>
<dbReference type="SMART" id="SM00823">
    <property type="entry name" value="PKS_PP"/>
    <property type="match status" value="1"/>
</dbReference>
<organism evidence="4 5">
    <name type="scientific">Catenuloplanes indicus</name>
    <dbReference type="NCBI Taxonomy" id="137267"/>
    <lineage>
        <taxon>Bacteria</taxon>
        <taxon>Bacillati</taxon>
        <taxon>Actinomycetota</taxon>
        <taxon>Actinomycetes</taxon>
        <taxon>Micromonosporales</taxon>
        <taxon>Micromonosporaceae</taxon>
        <taxon>Catenuloplanes</taxon>
    </lineage>
</organism>
<dbReference type="InterPro" id="IPR020806">
    <property type="entry name" value="PKS_PP-bd"/>
</dbReference>
<dbReference type="Gene3D" id="1.10.1200.10">
    <property type="entry name" value="ACP-like"/>
    <property type="match status" value="1"/>
</dbReference>
<keyword evidence="5" id="KW-1185">Reference proteome</keyword>
<dbReference type="InterPro" id="IPR009081">
    <property type="entry name" value="PP-bd_ACP"/>
</dbReference>
<reference evidence="4 5" key="1">
    <citation type="submission" date="2023-07" db="EMBL/GenBank/DDBJ databases">
        <title>Sequencing the genomes of 1000 actinobacteria strains.</title>
        <authorList>
            <person name="Klenk H.-P."/>
        </authorList>
    </citation>
    <scope>NUCLEOTIDE SEQUENCE [LARGE SCALE GENOMIC DNA]</scope>
    <source>
        <strain evidence="4 5">DSM 44709</strain>
    </source>
</reference>
<protein>
    <submittedName>
        <fullName evidence="4">Acyl carrier protein</fullName>
    </submittedName>
</protein>
<proteinExistence type="predicted"/>
<dbReference type="EMBL" id="JAUSUZ010000001">
    <property type="protein sequence ID" value="MDQ0363885.1"/>
    <property type="molecule type" value="Genomic_DNA"/>
</dbReference>
<dbReference type="SMART" id="SM01294">
    <property type="entry name" value="PKS_PP_betabranch"/>
    <property type="match status" value="1"/>
</dbReference>
<dbReference type="Proteomes" id="UP001240236">
    <property type="component" value="Unassembled WGS sequence"/>
</dbReference>
<accession>A0AAE4AUL3</accession>
<evidence type="ECO:0000256" key="2">
    <source>
        <dbReference type="ARBA" id="ARBA00022553"/>
    </source>
</evidence>
<dbReference type="GO" id="GO:0031177">
    <property type="term" value="F:phosphopantetheine binding"/>
    <property type="evidence" value="ECO:0007669"/>
    <property type="project" value="InterPro"/>
</dbReference>
<dbReference type="PROSITE" id="PS50075">
    <property type="entry name" value="CARRIER"/>
    <property type="match status" value="1"/>
</dbReference>
<keyword evidence="1" id="KW-0596">Phosphopantetheine</keyword>
<gene>
    <name evidence="4" type="ORF">J2S42_000554</name>
</gene>
<evidence type="ECO:0000256" key="1">
    <source>
        <dbReference type="ARBA" id="ARBA00022450"/>
    </source>
</evidence>
<comment type="caution">
    <text evidence="4">The sequence shown here is derived from an EMBL/GenBank/DDBJ whole genome shotgun (WGS) entry which is preliminary data.</text>
</comment>